<keyword evidence="12" id="KW-1185">Reference proteome</keyword>
<dbReference type="EMBL" id="BSDP01000001">
    <property type="protein sequence ID" value="GLI27026.1"/>
    <property type="molecule type" value="Genomic_DNA"/>
</dbReference>
<proteinExistence type="predicted"/>
<dbReference type="InterPro" id="IPR036890">
    <property type="entry name" value="HATPase_C_sf"/>
</dbReference>
<keyword evidence="9" id="KW-1133">Transmembrane helix</keyword>
<name>A0A9W6CQJ5_9MICO</name>
<dbReference type="InterPro" id="IPR003594">
    <property type="entry name" value="HATPase_dom"/>
</dbReference>
<keyword evidence="7" id="KW-0067">ATP-binding</keyword>
<dbReference type="SUPFAM" id="SSF55874">
    <property type="entry name" value="ATPase domain of HSP90 chaperone/DNA topoisomerase II/histidine kinase"/>
    <property type="match status" value="1"/>
</dbReference>
<dbReference type="Pfam" id="PF07730">
    <property type="entry name" value="HisKA_3"/>
    <property type="match status" value="1"/>
</dbReference>
<dbReference type="GO" id="GO:0000155">
    <property type="term" value="F:phosphorelay sensor kinase activity"/>
    <property type="evidence" value="ECO:0007669"/>
    <property type="project" value="InterPro"/>
</dbReference>
<keyword evidence="3" id="KW-0597">Phosphoprotein</keyword>
<dbReference type="Pfam" id="PF02518">
    <property type="entry name" value="HATPase_c"/>
    <property type="match status" value="1"/>
</dbReference>
<keyword evidence="9" id="KW-0812">Transmembrane</keyword>
<evidence type="ECO:0000256" key="7">
    <source>
        <dbReference type="ARBA" id="ARBA00022840"/>
    </source>
</evidence>
<evidence type="ECO:0000313" key="11">
    <source>
        <dbReference type="EMBL" id="GLI27026.1"/>
    </source>
</evidence>
<dbReference type="InterPro" id="IPR050482">
    <property type="entry name" value="Sensor_HK_TwoCompSys"/>
</dbReference>
<evidence type="ECO:0000256" key="6">
    <source>
        <dbReference type="ARBA" id="ARBA00022777"/>
    </source>
</evidence>
<dbReference type="CDD" id="cd16917">
    <property type="entry name" value="HATPase_UhpB-NarQ-NarX-like"/>
    <property type="match status" value="1"/>
</dbReference>
<dbReference type="PANTHER" id="PTHR24421">
    <property type="entry name" value="NITRATE/NITRITE SENSOR PROTEIN NARX-RELATED"/>
    <property type="match status" value="1"/>
</dbReference>
<evidence type="ECO:0000256" key="4">
    <source>
        <dbReference type="ARBA" id="ARBA00022679"/>
    </source>
</evidence>
<comment type="caution">
    <text evidence="11">The sequence shown here is derived from an EMBL/GenBank/DDBJ whole genome shotgun (WGS) entry which is preliminary data.</text>
</comment>
<dbReference type="RefSeq" id="WP_281883193.1">
    <property type="nucleotide sequence ID" value="NZ_BSDP01000001.1"/>
</dbReference>
<keyword evidence="9" id="KW-0472">Membrane</keyword>
<organism evidence="11 12">
    <name type="scientific">Agromyces rhizosphaerae</name>
    <dbReference type="NCBI Taxonomy" id="88374"/>
    <lineage>
        <taxon>Bacteria</taxon>
        <taxon>Bacillati</taxon>
        <taxon>Actinomycetota</taxon>
        <taxon>Actinomycetes</taxon>
        <taxon>Micrococcales</taxon>
        <taxon>Microbacteriaceae</taxon>
        <taxon>Agromyces</taxon>
    </lineage>
</organism>
<evidence type="ECO:0000256" key="8">
    <source>
        <dbReference type="ARBA" id="ARBA00023012"/>
    </source>
</evidence>
<evidence type="ECO:0000256" key="9">
    <source>
        <dbReference type="SAM" id="Phobius"/>
    </source>
</evidence>
<dbReference type="GO" id="GO:0046983">
    <property type="term" value="F:protein dimerization activity"/>
    <property type="evidence" value="ECO:0007669"/>
    <property type="project" value="InterPro"/>
</dbReference>
<feature type="transmembrane region" description="Helical" evidence="9">
    <location>
        <begin position="60"/>
        <end position="78"/>
    </location>
</feature>
<dbReference type="PANTHER" id="PTHR24421:SF10">
    <property type="entry name" value="NITRATE_NITRITE SENSOR PROTEIN NARQ"/>
    <property type="match status" value="1"/>
</dbReference>
<dbReference type="EC" id="2.7.13.3" evidence="2"/>
<feature type="transmembrane region" description="Helical" evidence="9">
    <location>
        <begin position="98"/>
        <end position="120"/>
    </location>
</feature>
<evidence type="ECO:0000256" key="2">
    <source>
        <dbReference type="ARBA" id="ARBA00012438"/>
    </source>
</evidence>
<dbReference type="Pfam" id="PF23539">
    <property type="entry name" value="DUF7134"/>
    <property type="match status" value="1"/>
</dbReference>
<keyword evidence="8" id="KW-0902">Two-component regulatory system</keyword>
<evidence type="ECO:0000256" key="5">
    <source>
        <dbReference type="ARBA" id="ARBA00022741"/>
    </source>
</evidence>
<dbReference type="AlphaFoldDB" id="A0A9W6CQJ5"/>
<dbReference type="Gene3D" id="1.20.5.1930">
    <property type="match status" value="1"/>
</dbReference>
<feature type="transmembrane region" description="Helical" evidence="9">
    <location>
        <begin position="132"/>
        <end position="151"/>
    </location>
</feature>
<protein>
    <recommendedName>
        <fullName evidence="2">histidine kinase</fullName>
        <ecNumber evidence="2">2.7.13.3</ecNumber>
    </recommendedName>
</protein>
<keyword evidence="5" id="KW-0547">Nucleotide-binding</keyword>
<dbReference type="Proteomes" id="UP001144396">
    <property type="component" value="Unassembled WGS sequence"/>
</dbReference>
<accession>A0A9W6CQJ5</accession>
<gene>
    <name evidence="11" type="ORF">ARHIZOSPH14_12680</name>
</gene>
<evidence type="ECO:0000256" key="1">
    <source>
        <dbReference type="ARBA" id="ARBA00000085"/>
    </source>
</evidence>
<dbReference type="GO" id="GO:0016020">
    <property type="term" value="C:membrane"/>
    <property type="evidence" value="ECO:0007669"/>
    <property type="project" value="InterPro"/>
</dbReference>
<feature type="transmembrane region" description="Helical" evidence="9">
    <location>
        <begin position="38"/>
        <end position="53"/>
    </location>
</feature>
<evidence type="ECO:0000313" key="12">
    <source>
        <dbReference type="Proteomes" id="UP001144396"/>
    </source>
</evidence>
<keyword evidence="6" id="KW-0418">Kinase</keyword>
<feature type="domain" description="Histidine kinase/HSP90-like ATPase" evidence="10">
    <location>
        <begin position="283"/>
        <end position="375"/>
    </location>
</feature>
<feature type="transmembrane region" description="Helical" evidence="9">
    <location>
        <begin position="12"/>
        <end position="32"/>
    </location>
</feature>
<dbReference type="InterPro" id="IPR055558">
    <property type="entry name" value="DUF7134"/>
</dbReference>
<keyword evidence="4" id="KW-0808">Transferase</keyword>
<dbReference type="SMART" id="SM00387">
    <property type="entry name" value="HATPase_c"/>
    <property type="match status" value="1"/>
</dbReference>
<evidence type="ECO:0000259" key="10">
    <source>
        <dbReference type="SMART" id="SM00387"/>
    </source>
</evidence>
<evidence type="ECO:0000256" key="3">
    <source>
        <dbReference type="ARBA" id="ARBA00022553"/>
    </source>
</evidence>
<dbReference type="InterPro" id="IPR011712">
    <property type="entry name" value="Sig_transdc_His_kin_sub3_dim/P"/>
</dbReference>
<sequence length="376" mass="40145">MRPRIHPVDIAIAAIVLVLGQLEAWAGIGAMTMPGPDWARGLAYGLAAVLLVFRRARPLAVLTAVAIVLLAEFALAGAPEGYALLLAPLVAIYTVGRWVAMPTSLWGILVGTVLWAGWAWTDPLNTTLEDRLFALVWLAPWVIAWLVGALVRTTATLREQRRAERAARESRAIAEERNRIARELHDVVGHGLSVMTVQAAAVRRRLRPDQATERTALEAVEAVGRESLAEMRRLVGVLRTDEAASREPPPGLGTVGRVADRVTAAGLPVTVTTTGAARDLPIALDIAAFRVVQEGLTNAMRHATGATRVDVDVDFGDRALSLRVRDDGVGPIDTGGFGAGLTGLRERVTLHEGDLSFGPGPDGGCELRAELPWPAA</sequence>
<reference evidence="11" key="1">
    <citation type="submission" date="2022-12" db="EMBL/GenBank/DDBJ databases">
        <title>Reference genome sequencing for broad-spectrum identification of bacterial and archaeal isolates by mass spectrometry.</title>
        <authorList>
            <person name="Sekiguchi Y."/>
            <person name="Tourlousse D.M."/>
        </authorList>
    </citation>
    <scope>NUCLEOTIDE SEQUENCE</scope>
    <source>
        <strain evidence="11">14</strain>
    </source>
</reference>
<dbReference type="Gene3D" id="3.30.565.10">
    <property type="entry name" value="Histidine kinase-like ATPase, C-terminal domain"/>
    <property type="match status" value="1"/>
</dbReference>
<comment type="catalytic activity">
    <reaction evidence="1">
        <text>ATP + protein L-histidine = ADP + protein N-phospho-L-histidine.</text>
        <dbReference type="EC" id="2.7.13.3"/>
    </reaction>
</comment>
<dbReference type="GO" id="GO:0005524">
    <property type="term" value="F:ATP binding"/>
    <property type="evidence" value="ECO:0007669"/>
    <property type="project" value="UniProtKB-KW"/>
</dbReference>